<comment type="subcellular location">
    <subcellularLocation>
        <location evidence="1">Cell membrane</location>
        <topology evidence="1">Multi-pass membrane protein</topology>
    </subcellularLocation>
</comment>
<sequence length="269" mass="31019">MRDVDRNPYKEDKDHVISSNQKPIDYDHYIMTTYERLKYIVIAAIVIFVIGYIFYRSIVFAAVLTPMALLYPKYKVKEIIKDRKKELAMQFKEALYALSSSLTAGKSIEVAFKDTLKDLSILYPSPETYINKELAYIIRKIEMNETVEEALLALAKRAHIEEIDSFTDVFITCKRTGGNIIEVIKNTAQVLGDKIEFRNDINVMLAQRKFEQKVLNLIPIFLILLLSYMSADYMEPVFTTIIGKIVMTISILLLLVGFMISKKIMDIEV</sequence>
<feature type="transmembrane region" description="Helical" evidence="6">
    <location>
        <begin position="214"/>
        <end position="231"/>
    </location>
</feature>
<comment type="caution">
    <text evidence="8">The sequence shown here is derived from an EMBL/GenBank/DDBJ whole genome shotgun (WGS) entry which is preliminary data.</text>
</comment>
<evidence type="ECO:0000256" key="5">
    <source>
        <dbReference type="ARBA" id="ARBA00023136"/>
    </source>
</evidence>
<reference evidence="8 9" key="1">
    <citation type="submission" date="2019-10" db="EMBL/GenBank/DDBJ databases">
        <title>Alkaliphilus serpentinus sp. nov. and Alkaliphilus pronyensis sp. nov., two novel anaerobic alkaliphilic species isolated from the serpentinized-hosted hydrothermal field of the Prony Bay (New Caledonia).</title>
        <authorList>
            <person name="Postec A."/>
        </authorList>
    </citation>
    <scope>NUCLEOTIDE SEQUENCE [LARGE SCALE GENOMIC DNA]</scope>
    <source>
        <strain evidence="8 9">LacT</strain>
    </source>
</reference>
<dbReference type="AlphaFoldDB" id="A0A833MBB3"/>
<keyword evidence="9" id="KW-1185">Reference proteome</keyword>
<keyword evidence="4 6" id="KW-1133">Transmembrane helix</keyword>
<keyword evidence="2" id="KW-1003">Cell membrane</keyword>
<evidence type="ECO:0000256" key="1">
    <source>
        <dbReference type="ARBA" id="ARBA00004651"/>
    </source>
</evidence>
<gene>
    <name evidence="8" type="ORF">F8153_01710</name>
</gene>
<feature type="transmembrane region" description="Helical" evidence="6">
    <location>
        <begin position="39"/>
        <end position="71"/>
    </location>
</feature>
<evidence type="ECO:0000256" key="2">
    <source>
        <dbReference type="ARBA" id="ARBA00022475"/>
    </source>
</evidence>
<evidence type="ECO:0000256" key="6">
    <source>
        <dbReference type="SAM" id="Phobius"/>
    </source>
</evidence>
<proteinExistence type="predicted"/>
<feature type="transmembrane region" description="Helical" evidence="6">
    <location>
        <begin position="237"/>
        <end position="260"/>
    </location>
</feature>
<dbReference type="OrthoDB" id="9796142at2"/>
<dbReference type="PANTHER" id="PTHR35007:SF1">
    <property type="entry name" value="PILUS ASSEMBLY PROTEIN"/>
    <property type="match status" value="1"/>
</dbReference>
<organism evidence="8 9">
    <name type="scientific">Alkaliphilus serpentinus</name>
    <dbReference type="NCBI Taxonomy" id="1482731"/>
    <lineage>
        <taxon>Bacteria</taxon>
        <taxon>Bacillati</taxon>
        <taxon>Bacillota</taxon>
        <taxon>Clostridia</taxon>
        <taxon>Peptostreptococcales</taxon>
        <taxon>Natronincolaceae</taxon>
        <taxon>Alkaliphilus</taxon>
    </lineage>
</organism>
<feature type="domain" description="Type II secretion system protein GspF" evidence="7">
    <location>
        <begin position="97"/>
        <end position="224"/>
    </location>
</feature>
<dbReference type="PANTHER" id="PTHR35007">
    <property type="entry name" value="INTEGRAL MEMBRANE PROTEIN-RELATED"/>
    <property type="match status" value="1"/>
</dbReference>
<dbReference type="Pfam" id="PF00482">
    <property type="entry name" value="T2SSF"/>
    <property type="match status" value="1"/>
</dbReference>
<keyword evidence="5 6" id="KW-0472">Membrane</keyword>
<keyword evidence="3 6" id="KW-0812">Transmembrane</keyword>
<protein>
    <submittedName>
        <fullName evidence="8">Pilus assembly protein TadB</fullName>
    </submittedName>
</protein>
<dbReference type="GO" id="GO:0005886">
    <property type="term" value="C:plasma membrane"/>
    <property type="evidence" value="ECO:0007669"/>
    <property type="project" value="UniProtKB-SubCell"/>
</dbReference>
<dbReference type="EMBL" id="WBZB01000006">
    <property type="protein sequence ID" value="KAB3532859.1"/>
    <property type="molecule type" value="Genomic_DNA"/>
</dbReference>
<evidence type="ECO:0000313" key="8">
    <source>
        <dbReference type="EMBL" id="KAB3532859.1"/>
    </source>
</evidence>
<evidence type="ECO:0000256" key="3">
    <source>
        <dbReference type="ARBA" id="ARBA00022692"/>
    </source>
</evidence>
<evidence type="ECO:0000313" key="9">
    <source>
        <dbReference type="Proteomes" id="UP000465601"/>
    </source>
</evidence>
<dbReference type="InterPro" id="IPR018076">
    <property type="entry name" value="T2SS_GspF_dom"/>
</dbReference>
<name>A0A833MBB3_9FIRM</name>
<evidence type="ECO:0000256" key="4">
    <source>
        <dbReference type="ARBA" id="ARBA00022989"/>
    </source>
</evidence>
<evidence type="ECO:0000259" key="7">
    <source>
        <dbReference type="Pfam" id="PF00482"/>
    </source>
</evidence>
<accession>A0A833MBB3</accession>
<dbReference type="Proteomes" id="UP000465601">
    <property type="component" value="Unassembled WGS sequence"/>
</dbReference>